<feature type="compositionally biased region" description="Polar residues" evidence="2">
    <location>
        <begin position="247"/>
        <end position="258"/>
    </location>
</feature>
<sequence>MAENGNTKFSEEFDRNSNDKTHKGGTSDCSKIVQDTEEIKDNNSKAETGFVSKAELSNLPGRMAHVESHVLTIQKTETMDVSGSDDKISALKIPASQRTDPCISPDNVTPERKRRRIQHDYRRLSSSGYLDDYTTTVKEKRYSTSESELSLSPTPPKVKPLKIKIPKHSPRGEEEIETELGAVKEDHEHKHKAHKHKHHKHKHKKSKMNGDSESPPISNNDLKQKPLSNTDDSIKEENNSKVKNDMNLANPSEESQLMPNKKEKHVSQSAKSNKDGGKFRTPTSDIEAEKVVKKHKDRSQHISKPEKQENEILSLSKVKEAKEAMLKRTGSQETIHKGKQDATKTTSSSIIDSNTAPQMKVPVNQIKQEFAVPNQKTLVIPQTVQNVQIKQGTTTQPVVINASEKPTQPIVRVISPGLSMKSPRIAHTPKSTHLQMPEKKQIHIITKKQNISLLPTSEAQDKQHPKTPTKTLPVSKFEIKSPNPLDTKEFFMKKADPSETMACPHPLGVKGIIARRQSEPAIKPKDLNSPKSQSATKSKKSATRHASDSSTPKKIKTPKSTQKDIKSKDTPTKVHKSKDTPKKEQKILSGTVKKHIAHKIEIDALKQQFHEAANRKIESGSEVKQPVSNGNSFITDTDRTIRSLKGPAGDVPQKYKDLMHIEVDRNGGASVIHVYQDELASLSKAEMDEFVDVYFEEVYREAPFGCSKHVMGIVHGACRYMPDLVDYFGTLYEQMTIKTSTMGKNDIDTTSMGKFREHVNATYCNGTYRYGPLLQLSLVGTVHEEVGDYFPDFLDMMEREPFLKAVAPWGPWSSTQMADRSMSNDGPILWCRPGEQMVPTADMPSNTKSPFKRKRGINELRNLHYLPRASETRETLVEDRTKCHADHVGHGFDRCTTAAVGMLKGIYGGTHPPELDRVTKDVICFDASSFMTVVNQMQLDLHEPPVSQCVTWVEDAKLNQLRREGVKYARIQLRDNDIYFIPRNIVHQFKTVSAVTSIAWHIRLKQYYPELNSQQQSDNMNATNATEKEQGETQSVLVNGVSEKSPEGPQNKETANVSSKIHSSERSEKVTLKKQISGDMDTESPSKKPKLEKTSSEKLNDKSASKKKPVATGPNYIISQEGKVETKSVKKLNMSGEDVHISRSKPKTDSSKQKDHSSHKHRKSEKHTDKKQDKVRVEESKKESNIEDKDNKSKENKPVDINGKAQNIDNDMLKPQNESNSDVKTEQREKSRHRHRSGSSSRSGESSRSHRHDSPGHKSSSSSSKSKHRSSHSSSSHRHSRSHDHKSERHRSHRSHDSSSHRKSSHRSDSSRHRHHKHSSHRSEKSEKLDRNKASVDLVTEDPSLEIKDSRIIEADNKVESKESSNIKMNDKSGENENIGTVLKDEKSVENEDKATICIDTSGTNSNPSIIVTKDNSCENKDIVNSEDNSGTIKEDVNPTKLESDEVDKSDETSELTNKEDEINNVSDEPINNDIKPVNNITADVNLTIDNSYIVSKENDTQCDELPENTSDKHVGSISNDVDDSKNITKSEGNDSVERGVDVVHDTEAVGKDSISEDSILTTASVDSNSEILATKSKSESELDITKKDKCEKTLDVNCVTVEMKTNDDNAQADESKVDDKADVSDHEDVDGGTGQTAMEVDISHSQPTTGDNTKLPTVELMETN</sequence>
<feature type="compositionally biased region" description="Basic and acidic residues" evidence="2">
    <location>
        <begin position="1321"/>
        <end position="1334"/>
    </location>
</feature>
<feature type="compositionally biased region" description="Polar residues" evidence="2">
    <location>
        <begin position="209"/>
        <end position="231"/>
    </location>
</feature>
<feature type="compositionally biased region" description="Basic and acidic residues" evidence="2">
    <location>
        <begin position="1084"/>
        <end position="1104"/>
    </location>
</feature>
<feature type="compositionally biased region" description="Basic residues" evidence="2">
    <location>
        <begin position="1265"/>
        <end position="1294"/>
    </location>
</feature>
<dbReference type="OrthoDB" id="6020087at2759"/>
<feature type="compositionally biased region" description="Basic and acidic residues" evidence="2">
    <location>
        <begin position="561"/>
        <end position="586"/>
    </location>
</feature>
<feature type="compositionally biased region" description="Basic and acidic residues" evidence="2">
    <location>
        <begin position="1245"/>
        <end position="1256"/>
    </location>
</feature>
<feature type="compositionally biased region" description="Basic and acidic residues" evidence="2">
    <location>
        <begin position="1295"/>
        <end position="1311"/>
    </location>
</feature>
<feature type="region of interest" description="Disordered" evidence="2">
    <location>
        <begin position="520"/>
        <end position="588"/>
    </location>
</feature>
<feature type="region of interest" description="Disordered" evidence="2">
    <location>
        <begin position="456"/>
        <end position="481"/>
    </location>
</feature>
<dbReference type="InterPro" id="IPR026306">
    <property type="entry name" value="RSBN1/Dpy-2/CEP530"/>
</dbReference>
<feature type="compositionally biased region" description="Polar residues" evidence="2">
    <location>
        <begin position="1051"/>
        <end position="1061"/>
    </location>
</feature>
<comment type="similarity">
    <text evidence="1">Belongs to the round spermatid basic protein 1 family.</text>
</comment>
<feature type="compositionally biased region" description="Basic and acidic residues" evidence="2">
    <location>
        <begin position="9"/>
        <end position="22"/>
    </location>
</feature>
<feature type="compositionally biased region" description="Basic and acidic residues" evidence="2">
    <location>
        <begin position="232"/>
        <end position="244"/>
    </location>
</feature>
<accession>A0A8J1XGP5</accession>
<organism evidence="3 4">
    <name type="scientific">Owenia fusiformis</name>
    <name type="common">Polychaete worm</name>
    <dbReference type="NCBI Taxonomy" id="6347"/>
    <lineage>
        <taxon>Eukaryota</taxon>
        <taxon>Metazoa</taxon>
        <taxon>Spiralia</taxon>
        <taxon>Lophotrochozoa</taxon>
        <taxon>Annelida</taxon>
        <taxon>Polychaeta</taxon>
        <taxon>Sedentaria</taxon>
        <taxon>Canalipalpata</taxon>
        <taxon>Sabellida</taxon>
        <taxon>Oweniida</taxon>
        <taxon>Oweniidae</taxon>
        <taxon>Owenia</taxon>
    </lineage>
</organism>
<feature type="compositionally biased region" description="Basic and acidic residues" evidence="2">
    <location>
        <begin position="1062"/>
        <end position="1071"/>
    </location>
</feature>
<feature type="compositionally biased region" description="Basic and acidic residues" evidence="2">
    <location>
        <begin position="1166"/>
        <end position="1198"/>
    </location>
</feature>
<feature type="compositionally biased region" description="Polar residues" evidence="2">
    <location>
        <begin position="626"/>
        <end position="635"/>
    </location>
</feature>
<feature type="compositionally biased region" description="Polar residues" evidence="2">
    <location>
        <begin position="1644"/>
        <end position="1656"/>
    </location>
</feature>
<proteinExistence type="inferred from homology"/>
<feature type="compositionally biased region" description="Basic and acidic residues" evidence="2">
    <location>
        <begin position="1614"/>
        <end position="1627"/>
    </location>
</feature>
<feature type="region of interest" description="Disordered" evidence="2">
    <location>
        <begin position="326"/>
        <end position="349"/>
    </location>
</feature>
<feature type="region of interest" description="Disordered" evidence="2">
    <location>
        <begin position="1015"/>
        <end position="1034"/>
    </location>
</feature>
<comment type="caution">
    <text evidence="3">The sequence shown here is derived from an EMBL/GenBank/DDBJ whole genome shotgun (WGS) entry which is preliminary data.</text>
</comment>
<feature type="compositionally biased region" description="Basic and acidic residues" evidence="2">
    <location>
        <begin position="1137"/>
        <end position="1156"/>
    </location>
</feature>
<feature type="region of interest" description="Disordered" evidence="2">
    <location>
        <begin position="1"/>
        <end position="48"/>
    </location>
</feature>
<dbReference type="Proteomes" id="UP000749559">
    <property type="component" value="Unassembled WGS sequence"/>
</dbReference>
<keyword evidence="4" id="KW-1185">Reference proteome</keyword>
<dbReference type="GO" id="GO:0005634">
    <property type="term" value="C:nucleus"/>
    <property type="evidence" value="ECO:0007669"/>
    <property type="project" value="InterPro"/>
</dbReference>
<feature type="region of interest" description="Disordered" evidence="2">
    <location>
        <begin position="1604"/>
        <end position="1665"/>
    </location>
</feature>
<feature type="region of interest" description="Disordered" evidence="2">
    <location>
        <begin position="616"/>
        <end position="635"/>
    </location>
</feature>
<feature type="compositionally biased region" description="Basic residues" evidence="2">
    <location>
        <begin position="159"/>
        <end position="169"/>
    </location>
</feature>
<evidence type="ECO:0000313" key="3">
    <source>
        <dbReference type="EMBL" id="CAH1783661.1"/>
    </source>
</evidence>
<dbReference type="EMBL" id="CAIIXF020000005">
    <property type="protein sequence ID" value="CAH1783661.1"/>
    <property type="molecule type" value="Genomic_DNA"/>
</dbReference>
<feature type="compositionally biased region" description="Polar residues" evidence="2">
    <location>
        <begin position="1015"/>
        <end position="1025"/>
    </location>
</feature>
<dbReference type="PANTHER" id="PTHR13354:SF11">
    <property type="entry name" value="LYSINE-SPECIFIC DEMETHYLASE 9"/>
    <property type="match status" value="1"/>
</dbReference>
<feature type="region of interest" description="Disordered" evidence="2">
    <location>
        <begin position="1041"/>
        <end position="1342"/>
    </location>
</feature>
<evidence type="ECO:0000256" key="1">
    <source>
        <dbReference type="ARBA" id="ARBA00010560"/>
    </source>
</evidence>
<name>A0A8J1XGP5_OWEFU</name>
<feature type="compositionally biased region" description="Basic residues" evidence="2">
    <location>
        <begin position="189"/>
        <end position="207"/>
    </location>
</feature>
<gene>
    <name evidence="3" type="ORF">OFUS_LOCUS9982</name>
</gene>
<evidence type="ECO:0000256" key="2">
    <source>
        <dbReference type="SAM" id="MobiDB-lite"/>
    </source>
</evidence>
<reference evidence="3" key="1">
    <citation type="submission" date="2022-03" db="EMBL/GenBank/DDBJ databases">
        <authorList>
            <person name="Martin C."/>
        </authorList>
    </citation>
    <scope>NUCLEOTIDE SEQUENCE</scope>
</reference>
<feature type="compositionally biased region" description="Basic and acidic residues" evidence="2">
    <location>
        <begin position="1433"/>
        <end position="1444"/>
    </location>
</feature>
<dbReference type="PANTHER" id="PTHR13354">
    <property type="entry name" value="ROUND SPERMATID BASIC PROTEIN 1"/>
    <property type="match status" value="1"/>
</dbReference>
<feature type="region of interest" description="Disordered" evidence="2">
    <location>
        <begin position="1421"/>
        <end position="1477"/>
    </location>
</feature>
<feature type="region of interest" description="Disordered" evidence="2">
    <location>
        <begin position="1358"/>
        <end position="1391"/>
    </location>
</feature>
<feature type="region of interest" description="Disordered" evidence="2">
    <location>
        <begin position="140"/>
        <end position="304"/>
    </location>
</feature>
<feature type="compositionally biased region" description="Basic and acidic residues" evidence="2">
    <location>
        <begin position="1523"/>
        <end position="1539"/>
    </location>
</feature>
<feature type="region of interest" description="Disordered" evidence="2">
    <location>
        <begin position="1499"/>
        <end position="1539"/>
    </location>
</feature>
<protein>
    <submittedName>
        <fullName evidence="3">Uncharacterized protein</fullName>
    </submittedName>
</protein>
<evidence type="ECO:0000313" key="4">
    <source>
        <dbReference type="Proteomes" id="UP000749559"/>
    </source>
</evidence>
<feature type="compositionally biased region" description="Basic and acidic residues" evidence="2">
    <location>
        <begin position="1358"/>
        <end position="1375"/>
    </location>
</feature>
<feature type="region of interest" description="Disordered" evidence="2">
    <location>
        <begin position="77"/>
        <end position="120"/>
    </location>
</feature>